<evidence type="ECO:0000313" key="3">
    <source>
        <dbReference type="Proteomes" id="UP000027821"/>
    </source>
</evidence>
<dbReference type="NCBIfam" id="TIGR04131">
    <property type="entry name" value="Bac_Flav_CTERM"/>
    <property type="match status" value="1"/>
</dbReference>
<dbReference type="InterPro" id="IPR035986">
    <property type="entry name" value="PKD_dom_sf"/>
</dbReference>
<dbReference type="InterPro" id="IPR000601">
    <property type="entry name" value="PKD_dom"/>
</dbReference>
<dbReference type="Proteomes" id="UP000027821">
    <property type="component" value="Unassembled WGS sequence"/>
</dbReference>
<dbReference type="InterPro" id="IPR022409">
    <property type="entry name" value="PKD/Chitinase_dom"/>
</dbReference>
<dbReference type="SMART" id="SM00089">
    <property type="entry name" value="PKD"/>
    <property type="match status" value="1"/>
</dbReference>
<feature type="domain" description="PKD" evidence="1">
    <location>
        <begin position="2833"/>
        <end position="2895"/>
    </location>
</feature>
<dbReference type="Pfam" id="PF13573">
    <property type="entry name" value="SprB"/>
    <property type="match status" value="20"/>
</dbReference>
<dbReference type="eggNOG" id="COG3291">
    <property type="taxonomic scope" value="Bacteria"/>
</dbReference>
<dbReference type="InterPro" id="IPR026341">
    <property type="entry name" value="T9SS_type_B"/>
</dbReference>
<sequence length="2987" mass="322065">MFINFLSIRFAKKRYKVLLYRFFLIIFSVLFLGHTTLAQTYNLVGQNETYSTDPAINFIYTPSALINVDLSIARFVASPGNTVFYGYNAPNPIPADWVLEILPGTNYVIENQNTVRYTGNTNQNLTVNARVRNAQGNIIPNLGNIQLNYRIVGNFSASNNFNNCTGEYIISVNEHTYLNRVISRPYTVGVFANGVMLEGFPRTSDGPGSNIIILEDLPISPPNYEFVVTNGLGQEVRGTFTILEAYYPRATVTFAGYECSDSDNGKIDVLIDGATLPIQWSLTDANGVPVVTNENVDNYEAYGVSVVIPNVNAGEYVFSFTDFNGCTGSVPISIVRPAGINLELDESNPVSCFEGSDGNFTFVTRGGWTQPFEGNIFNPVNWGPSYQYELIKDGVVIPVNPLTYRGSLDNEQDSWVAYFGNLTAGSYQVRVSETVATNDQAAEFIQYSCSRTFGPFIIEEPAPLVLNEVQVDVLCHGDASGELSVSPTGGTPDYAVTWYRGNFEDTDNPTGLTDIIGGEQVTEGATGLLPNLPVGLYAVLVEDANGCLSALNFEITQPDELQFTVGQIVDVDCHGASTGAVTVALTSESVSPYTYALIAPDQADSPVRTVTTPENTWVFDGLPAGSYQVIVTDANNCTLSSEDILTIMQPNEPLAILLEEQLDIVCNGDNNGEIAISVTGGGGPENLNGYNYNWSLDDVPFIITGESVETHLKNLGPGSYQVVITDAVGCTISETFVIAEPTPLSIEGLVQLVTCFNEENGAIDLTVSGGVGDYEFTWQATENGVIPAGQQQSQSLTGLRAGHYTVTVKDGNGCDQIETFILTQPMELLLADPVPVDVQCKGEETGSIAVQIDQESVAPYTFSLIQNETELISEISGQTAYLFSGLRAGSYLVRVTDDNGCFKETTVNIQEPETGMEIQINATSPVTCFGDGDGTIDLDVVGGGGPTNTPDYTFTWTLDGQPYVLNSSSTDRSLVALMPGVYQVTIADGQGCSVTSEEFLITQPDELVAAGATSDYNGFGISRKGAADGQIILSPTGGTPIYEYSWSTEDGIIPAGMENQKDLTGLVAGTYTVTVMDSRGCVDSETFILIEPEELILEGADLTDIACFGENSGSIRVNIEAGSVPPFLYIISGTTYENTVFNVEFSTAALTHEFLNLPAGQYTATVRDANGVEEILVDLILLQPAEGMAIQETVTSITCFGENNGGISIVMSGGGGVENAPAYHYTWYRDGQLYELQEGDTPEALTNLFPGTYHVVVEDGAGCTITSVPYILAQPEELNVIGTLSDYNGFGVSCFGAEDGTITLTITGGTEGYTYQWTTEDGLLRPDQLDQKDLTDLPLGTYTVTVLDGNECSASATFILSEPDELLLDEPVTVEVLCIGEATGSIQVIIAQESVGPYRYSLLQGDAELATVQTDLSSYTFTGLEAGNYDIAVFDLNGCMKAIQSIIILEPAEGMEFTIDEPVNISCFGAADGSIRIGVQGGGGVANQPDYTFSWTLDGNAFLPNARSSDTELVDLVPGIYQVRVNDGFGCSILSREFVITQPDELRVSGAPSNYNGFGVSCFGDADGTVTLTITGGTADYSYEWTTEDGALSPAQLTQKDLTGLPAGTYTVTVVDAEGCSETAVFTLTQPDQFLLNDPVVSDANCYGQAGGSIAMSIQQASLPPFTYLLYLNGAEIRRQNTLDQAYTFEGLSTGTYTVMVADANGCVPQATEVTISGPDEVFEFTQQEKTDILCSGEVNGTITIAVSGGGGVMNQAEYTYNWFYNGQPYLVNELSTNTALSALAPGTYYVWVEDQVGCGIRSEDFIITEPSPLVVVDNISAYNGYEISCHGGNNGSISLTLTGGTGAYSFSWTTADGTIPMDQINNQNLTGLTAGTYRVVMEDANRCTQVLTYVLREPEALILQENSASRENIVCYGEATGVIETVADGGNAPYVFSITGTTYQGEPYWFSSESVYQTLYRFEALPAGTYQVDIRDANECAVDLEGEISITQPDTPLAILNEVLSDYNGFNITCSGATDGSINLQVGGGIGEYTYTWTGPNGFTANTLNLNGIGAGSYTFTLLDQNECSIVKTYTIMGPEPLEVETVQQNVLCGGQNNGNIFITQTRGGNGNYQYVWMKDGVLISRTNQSNGLRNIGPGSYTLILTDGNDCDVVKTFTITEPDPVLVQLTGKTDNVCFGERDGSIQIAVQGGTAPYTYAWTGPQGFVSNSANLQNLLAGEYNLAVTDALQCTESLAVTISEPEEITVQETLTHITCFGDNNGQISVEVSGGVGPYRYRWSGPNGFVSNARNLANLYAGEYILSLTDGINCVIERRFSIVEPGELALNPVISDYNGFEISCKGGSNGFIALEISGGTGDYEVIWEGPQGFYSEAERIEDLYPGTYDVFVRDGNDCWIRSSFTLSEPDQLVIGEENLTPKMVSCYNGRDGSMLISLPNQSVAPYTYEITGQYLNGVYHEESIETAALSHEFTELRAGVYNVSVIDANGCYITEVTGIAITQPQAALAASAETTDVQCYLANNGAVSVLPSGGTAPYTIIWNNGAASWALNNLAPGNYTAIITDANGCAVNVAATIQEGAVFEINPETADITCAGQEDGSIRLNINGGTAPVRVVWDHGPQTPDLFNLPSGVYRARITDARNCEIRQEFVINEPAPLLITSSVTHALSCEVPNSGAIEVIPSGGTAPYTFEWSNGANQARVENLSPGQYSVRVTDASGCSRLEQFTIQRAAPLEATVIQYPSKICEPRTLQTVFETVVTGGQPPYQITWNRGTQTNGGYTMVTPETGLFTLTVTDGAGCQYVETFSVEAEEDIFLDFDYRSDSYDEFYEHLTNYEIQFNNLSAGDIREFGWDFGDGNTSIARNPVHRYQRPGEYVVTLTMRDLDGCTASIQKKIRITDYFLEIPNVFTPNGDGLNDHFFPKFVHITSLDLWVLNKWGEYIYHTNSMDDQGWDGTLDNKIAPQGNYVYKIRFTTRDGREVERTGAFFLAR</sequence>
<evidence type="ECO:0000259" key="1">
    <source>
        <dbReference type="PROSITE" id="PS50093"/>
    </source>
</evidence>
<dbReference type="CDD" id="cd00146">
    <property type="entry name" value="PKD"/>
    <property type="match status" value="1"/>
</dbReference>
<dbReference type="eggNOG" id="COG3209">
    <property type="taxonomic scope" value="Bacteria"/>
</dbReference>
<evidence type="ECO:0000313" key="2">
    <source>
        <dbReference type="EMBL" id="KEO72206.1"/>
    </source>
</evidence>
<dbReference type="InterPro" id="IPR013783">
    <property type="entry name" value="Ig-like_fold"/>
</dbReference>
<dbReference type="Pfam" id="PF13585">
    <property type="entry name" value="CHU_C"/>
    <property type="match status" value="1"/>
</dbReference>
<comment type="caution">
    <text evidence="2">The sequence shown here is derived from an EMBL/GenBank/DDBJ whole genome shotgun (WGS) entry which is preliminary data.</text>
</comment>
<protein>
    <recommendedName>
        <fullName evidence="1">PKD domain-containing protein</fullName>
    </recommendedName>
</protein>
<keyword evidence="3" id="KW-1185">Reference proteome</keyword>
<dbReference type="InterPro" id="IPR025667">
    <property type="entry name" value="SprB_repeat"/>
</dbReference>
<name>A0A074KQI6_9BACT</name>
<dbReference type="EMBL" id="JMIH01000028">
    <property type="protein sequence ID" value="KEO72206.1"/>
    <property type="molecule type" value="Genomic_DNA"/>
</dbReference>
<dbReference type="Gene3D" id="2.60.40.10">
    <property type="entry name" value="Immunoglobulins"/>
    <property type="match status" value="7"/>
</dbReference>
<dbReference type="Gene3D" id="2.60.40.740">
    <property type="match status" value="2"/>
</dbReference>
<dbReference type="PROSITE" id="PS50093">
    <property type="entry name" value="PKD"/>
    <property type="match status" value="1"/>
</dbReference>
<dbReference type="SUPFAM" id="SSF49299">
    <property type="entry name" value="PKD domain"/>
    <property type="match status" value="1"/>
</dbReference>
<organism evidence="2 3">
    <name type="scientific">Anditalea andensis</name>
    <dbReference type="NCBI Taxonomy" id="1048983"/>
    <lineage>
        <taxon>Bacteria</taxon>
        <taxon>Pseudomonadati</taxon>
        <taxon>Bacteroidota</taxon>
        <taxon>Cytophagia</taxon>
        <taxon>Cytophagales</taxon>
        <taxon>Cytophagaceae</taxon>
        <taxon>Anditalea</taxon>
    </lineage>
</organism>
<gene>
    <name evidence="2" type="ORF">EL17_20085</name>
</gene>
<proteinExistence type="predicted"/>
<reference evidence="2 3" key="1">
    <citation type="submission" date="2014-04" db="EMBL/GenBank/DDBJ databases">
        <title>Characterization and application of a salt tolerant electro-active bacterium.</title>
        <authorList>
            <person name="Yang L."/>
            <person name="Wei S."/>
            <person name="Tay Q.X.M."/>
        </authorList>
    </citation>
    <scope>NUCLEOTIDE SEQUENCE [LARGE SCALE GENOMIC DNA]</scope>
    <source>
        <strain evidence="2 3">LY1</strain>
    </source>
</reference>
<dbReference type="Pfam" id="PF18911">
    <property type="entry name" value="PKD_4"/>
    <property type="match status" value="1"/>
</dbReference>
<accession>A0A074KQI6</accession>
<dbReference type="STRING" id="1048983.EL17_20085"/>